<gene>
    <name evidence="3" type="ORF">EV664_11831</name>
</gene>
<evidence type="ECO:0000313" key="4">
    <source>
        <dbReference type="Proteomes" id="UP000295493"/>
    </source>
</evidence>
<feature type="transmembrane region" description="Helical" evidence="2">
    <location>
        <begin position="12"/>
        <end position="30"/>
    </location>
</feature>
<evidence type="ECO:0000256" key="1">
    <source>
        <dbReference type="SAM" id="MobiDB-lite"/>
    </source>
</evidence>
<evidence type="ECO:0000256" key="2">
    <source>
        <dbReference type="SAM" id="Phobius"/>
    </source>
</evidence>
<keyword evidence="2" id="KW-0472">Membrane</keyword>
<accession>A0A4R6FB25</accession>
<feature type="compositionally biased region" description="Polar residues" evidence="1">
    <location>
        <begin position="113"/>
        <end position="123"/>
    </location>
</feature>
<keyword evidence="4" id="KW-1185">Reference proteome</keyword>
<sequence length="123" mass="13189">MGRRLPCLGWRSVAIAAAVAMTGMVALVAMRDQTPPPSRYAVGDGPDTTAPADVDPLRIELARCRTLPADTVDARCQAAWEVNRRRFMGDSRSYLPPADRQPAGSAVPRAPTGDSTPSHPLEH</sequence>
<dbReference type="AlphaFoldDB" id="A0A4R6FB25"/>
<keyword evidence="2" id="KW-1133">Transmembrane helix</keyword>
<proteinExistence type="predicted"/>
<dbReference type="Proteomes" id="UP000295493">
    <property type="component" value="Unassembled WGS sequence"/>
</dbReference>
<dbReference type="Pfam" id="PF20084">
    <property type="entry name" value="TrbK"/>
    <property type="match status" value="1"/>
</dbReference>
<dbReference type="NCBIfam" id="TIGR04360">
    <property type="entry name" value="other_trbK"/>
    <property type="match status" value="1"/>
</dbReference>
<dbReference type="EMBL" id="SNWD01000018">
    <property type="protein sequence ID" value="TDN78272.1"/>
    <property type="molecule type" value="Genomic_DNA"/>
</dbReference>
<feature type="region of interest" description="Disordered" evidence="1">
    <location>
        <begin position="90"/>
        <end position="123"/>
    </location>
</feature>
<evidence type="ECO:0000313" key="3">
    <source>
        <dbReference type="EMBL" id="TDN78272.1"/>
    </source>
</evidence>
<protein>
    <submittedName>
        <fullName evidence="3">Conjugative transfer region protein TrbK</fullName>
    </submittedName>
</protein>
<dbReference type="InterPro" id="IPR027587">
    <property type="entry name" value="TrbK"/>
</dbReference>
<keyword evidence="2" id="KW-0812">Transmembrane</keyword>
<name>A0A4R6FB25_9SPHN</name>
<organism evidence="3 4">
    <name type="scientific">Stakelama pacifica</name>
    <dbReference type="NCBI Taxonomy" id="517720"/>
    <lineage>
        <taxon>Bacteria</taxon>
        <taxon>Pseudomonadati</taxon>
        <taxon>Pseudomonadota</taxon>
        <taxon>Alphaproteobacteria</taxon>
        <taxon>Sphingomonadales</taxon>
        <taxon>Sphingomonadaceae</taxon>
        <taxon>Stakelama</taxon>
    </lineage>
</organism>
<reference evidence="3 4" key="1">
    <citation type="submission" date="2019-03" db="EMBL/GenBank/DDBJ databases">
        <title>Genomic Encyclopedia of Type Strains, Phase IV (KMG-IV): sequencing the most valuable type-strain genomes for metagenomic binning, comparative biology and taxonomic classification.</title>
        <authorList>
            <person name="Goeker M."/>
        </authorList>
    </citation>
    <scope>NUCLEOTIDE SEQUENCE [LARGE SCALE GENOMIC DNA]</scope>
    <source>
        <strain evidence="3 4">DSM 25059</strain>
    </source>
</reference>
<comment type="caution">
    <text evidence="3">The sequence shown here is derived from an EMBL/GenBank/DDBJ whole genome shotgun (WGS) entry which is preliminary data.</text>
</comment>